<accession>A0A2S2NV40</accession>
<gene>
    <name evidence="1" type="ORF">g.33618</name>
</gene>
<organism evidence="1">
    <name type="scientific">Schizaphis graminum</name>
    <name type="common">Green bug aphid</name>
    <dbReference type="NCBI Taxonomy" id="13262"/>
    <lineage>
        <taxon>Eukaryota</taxon>
        <taxon>Metazoa</taxon>
        <taxon>Ecdysozoa</taxon>
        <taxon>Arthropoda</taxon>
        <taxon>Hexapoda</taxon>
        <taxon>Insecta</taxon>
        <taxon>Pterygota</taxon>
        <taxon>Neoptera</taxon>
        <taxon>Paraneoptera</taxon>
        <taxon>Hemiptera</taxon>
        <taxon>Sternorrhyncha</taxon>
        <taxon>Aphidomorpha</taxon>
        <taxon>Aphidoidea</taxon>
        <taxon>Aphididae</taxon>
        <taxon>Aphidini</taxon>
        <taxon>Schizaphis</taxon>
    </lineage>
</organism>
<reference evidence="1" key="1">
    <citation type="submission" date="2018-04" db="EMBL/GenBank/DDBJ databases">
        <title>Transcriptome of Schizaphis graminum biotype I.</title>
        <authorList>
            <person name="Scully E.D."/>
            <person name="Geib S.M."/>
            <person name="Palmer N.A."/>
            <person name="Koch K."/>
            <person name="Bradshaw J."/>
            <person name="Heng-Moss T."/>
            <person name="Sarath G."/>
        </authorList>
    </citation>
    <scope>NUCLEOTIDE SEQUENCE</scope>
</reference>
<protein>
    <recommendedName>
        <fullName evidence="2">Myb-like domain-containing protein</fullName>
    </recommendedName>
</protein>
<name>A0A2S2NV40_SCHGA</name>
<dbReference type="EMBL" id="GGMR01008464">
    <property type="protein sequence ID" value="MBY21083.1"/>
    <property type="molecule type" value="Transcribed_RNA"/>
</dbReference>
<sequence length="199" mass="23459">MEWQDDEVVLLVDLYGKFIQDVGQDKMFKTIEDLWIAVGLEITHSYSVLRSPLDCKNKFNSLKILTITSESEILTKNSHLFTNESNFDPISTKKVVKVEKWIQLQILEEDDTAVQAEEIHVLRFPKDIIMEEEYDLYIQDDDIDLRSDDFYIFDNQENDIENEKVYDFSIQKDVEDFISKYDPRLVQAISVLIEECIDE</sequence>
<evidence type="ECO:0008006" key="2">
    <source>
        <dbReference type="Google" id="ProtNLM"/>
    </source>
</evidence>
<dbReference type="AlphaFoldDB" id="A0A2S2NV40"/>
<evidence type="ECO:0000313" key="1">
    <source>
        <dbReference type="EMBL" id="MBY21083.1"/>
    </source>
</evidence>
<proteinExistence type="predicted"/>